<keyword evidence="1" id="KW-0732">Signal</keyword>
<feature type="signal peptide" evidence="1">
    <location>
        <begin position="1"/>
        <end position="27"/>
    </location>
</feature>
<reference evidence="2 3" key="1">
    <citation type="submission" date="2018-04" db="EMBL/GenBank/DDBJ databases">
        <title>Genomic Encyclopedia of Type Strains, Phase III (KMG-III): the genomes of soil and plant-associated and newly described type strains.</title>
        <authorList>
            <person name="Whitman W."/>
        </authorList>
    </citation>
    <scope>NUCLEOTIDE SEQUENCE [LARGE SCALE GENOMIC DNA]</scope>
    <source>
        <strain evidence="2 3">NW12</strain>
    </source>
</reference>
<sequence>MSSSKARYALLITANLLSIATGTVAHAQTDSIAKLPKFLSKLLSTEKRSLGSAVENLDVAGAKLGMSPEQVRSALKAGGFTPQATDPIQSSWSALVADKIAERGVTKLDNSKVSMFTMASGPQGERIEVWYSATPQGARANSVLYRLPTNRMEKSTFLSGVKAKYGRPTVDNGNSSLYCSPGEQKCVSYDNKQFPYLAIAADYSYYEVSLRNGMRYSDDYRADMAKAIEIAAPKSAKTSF</sequence>
<protein>
    <submittedName>
        <fullName evidence="2">Uncharacterized protein</fullName>
    </submittedName>
</protein>
<dbReference type="AlphaFoldDB" id="A0A2T4YPQ1"/>
<evidence type="ECO:0000313" key="3">
    <source>
        <dbReference type="Proteomes" id="UP000240996"/>
    </source>
</evidence>
<name>A0A2T4YPQ1_9SPHN</name>
<dbReference type="Proteomes" id="UP000240996">
    <property type="component" value="Unassembled WGS sequence"/>
</dbReference>
<evidence type="ECO:0000256" key="1">
    <source>
        <dbReference type="SAM" id="SignalP"/>
    </source>
</evidence>
<gene>
    <name evidence="2" type="ORF">C8J24_1718</name>
</gene>
<dbReference type="EMBL" id="PZZN01000002">
    <property type="protein sequence ID" value="PTM45497.1"/>
    <property type="molecule type" value="Genomic_DNA"/>
</dbReference>
<accession>A0A2T4YPQ1</accession>
<proteinExistence type="predicted"/>
<organism evidence="2 3">
    <name type="scientific">Sphingomonas aerolata</name>
    <dbReference type="NCBI Taxonomy" id="185951"/>
    <lineage>
        <taxon>Bacteria</taxon>
        <taxon>Pseudomonadati</taxon>
        <taxon>Pseudomonadota</taxon>
        <taxon>Alphaproteobacteria</taxon>
        <taxon>Sphingomonadales</taxon>
        <taxon>Sphingomonadaceae</taxon>
        <taxon>Sphingomonas</taxon>
    </lineage>
</organism>
<dbReference type="RefSeq" id="WP_146163666.1">
    <property type="nucleotide sequence ID" value="NZ_PZZN01000002.1"/>
</dbReference>
<comment type="caution">
    <text evidence="2">The sequence shown here is derived from an EMBL/GenBank/DDBJ whole genome shotgun (WGS) entry which is preliminary data.</text>
</comment>
<feature type="chain" id="PRO_5015480522" evidence="1">
    <location>
        <begin position="28"/>
        <end position="240"/>
    </location>
</feature>
<keyword evidence="3" id="KW-1185">Reference proteome</keyword>
<evidence type="ECO:0000313" key="2">
    <source>
        <dbReference type="EMBL" id="PTM45497.1"/>
    </source>
</evidence>